<name>A0ACD4C3C6_9BACI</name>
<evidence type="ECO:0000313" key="2">
    <source>
        <dbReference type="Proteomes" id="UP001064027"/>
    </source>
</evidence>
<accession>A0ACD4C3C6</accession>
<dbReference type="EMBL" id="CP104558">
    <property type="protein sequence ID" value="UXH42754.1"/>
    <property type="molecule type" value="Genomic_DNA"/>
</dbReference>
<evidence type="ECO:0000313" key="1">
    <source>
        <dbReference type="EMBL" id="UXH42754.1"/>
    </source>
</evidence>
<proteinExistence type="predicted"/>
<dbReference type="Proteomes" id="UP001064027">
    <property type="component" value="Chromosome"/>
</dbReference>
<gene>
    <name evidence="1" type="ORF">N5C46_13555</name>
</gene>
<sequence>MKKNILFIMPSLSAGGGEKSLVNLLSQIDYTLYNVDLFLFNHEGLFMDFIPKEVNVLPLPKMLTIFSSPLLSSVTKFLLKGKLNLVFNRFMFWLNNRTKNSISIKEQKSWKYLSASIAGIQKKYDTAIGFLEKTSTYFCVEKVDAKNKIGWVHIDYDNLGMNPDIDVKYFEKLDNIVTVSEECAAILRNRFPTEKEKISVIYNIVSPTMINKMADQYNDKVYNKKENEVTILSIGRLHYQKGYELSIRACKKLVEDGYNIKWYVIGEGEERAKLTNLISELNLYDHFILLGLKANPYPFIKQADIYVQTSRFEGKSIALDEAKILKKPIVVTNFSTAKDQIKHKVDGMIVEMNPCSVASEIESIIENQSLRELLINNLSKLDLGTEQEIQKLYQICN</sequence>
<keyword evidence="2" id="KW-1185">Reference proteome</keyword>
<reference evidence="1" key="1">
    <citation type="submission" date="2022-09" db="EMBL/GenBank/DDBJ databases">
        <title>Complete genome sequence of Rossellomorea vietnamensis strain RL-WG62, a newly isolated PGPR with the potential for plant salinity stress alleviation.</title>
        <authorList>
            <person name="Ren L."/>
            <person name="Wang G."/>
            <person name="Hu H."/>
        </authorList>
    </citation>
    <scope>NUCLEOTIDE SEQUENCE</scope>
    <source>
        <strain evidence="1">RL-WG62</strain>
    </source>
</reference>
<protein>
    <submittedName>
        <fullName evidence="1">Glycosyltransferase</fullName>
    </submittedName>
</protein>
<organism evidence="1 2">
    <name type="scientific">Rossellomorea vietnamensis</name>
    <dbReference type="NCBI Taxonomy" id="218284"/>
    <lineage>
        <taxon>Bacteria</taxon>
        <taxon>Bacillati</taxon>
        <taxon>Bacillota</taxon>
        <taxon>Bacilli</taxon>
        <taxon>Bacillales</taxon>
        <taxon>Bacillaceae</taxon>
        <taxon>Rossellomorea</taxon>
    </lineage>
</organism>